<dbReference type="AlphaFoldDB" id="A0A1H7V5X1"/>
<organism evidence="1 2">
    <name type="scientific">Nonomuraea pusilla</name>
    <dbReference type="NCBI Taxonomy" id="46177"/>
    <lineage>
        <taxon>Bacteria</taxon>
        <taxon>Bacillati</taxon>
        <taxon>Actinomycetota</taxon>
        <taxon>Actinomycetes</taxon>
        <taxon>Streptosporangiales</taxon>
        <taxon>Streptosporangiaceae</taxon>
        <taxon>Nonomuraea</taxon>
    </lineage>
</organism>
<name>A0A1H7V5X1_9ACTN</name>
<dbReference type="RefSeq" id="WP_177227435.1">
    <property type="nucleotide sequence ID" value="NZ_FOBF01000009.1"/>
</dbReference>
<keyword evidence="2" id="KW-1185">Reference proteome</keyword>
<evidence type="ECO:0000313" key="1">
    <source>
        <dbReference type="EMBL" id="SEM04593.1"/>
    </source>
</evidence>
<accession>A0A1H7V5X1</accession>
<evidence type="ECO:0000313" key="2">
    <source>
        <dbReference type="Proteomes" id="UP000198953"/>
    </source>
</evidence>
<dbReference type="EMBL" id="FOBF01000009">
    <property type="protein sequence ID" value="SEM04593.1"/>
    <property type="molecule type" value="Genomic_DNA"/>
</dbReference>
<dbReference type="Proteomes" id="UP000198953">
    <property type="component" value="Unassembled WGS sequence"/>
</dbReference>
<dbReference type="STRING" id="46177.SAMN05660976_04008"/>
<protein>
    <submittedName>
        <fullName evidence="1">Enoyl reductase</fullName>
    </submittedName>
</protein>
<proteinExistence type="predicted"/>
<sequence>MIRPLLSVLAAGLLLLQNDPGGGGTQVDASQKGRTTSVRLTFSQIKLSGDVKGGRGDGYRIKSPCWYEPFLNAEDMFKLKSDPRGNASRIIADERGFLEYIQQFKDKVGQPGLWWVPAYDAGDPQGPACWGGLELFVFVPPNTTPPSGITVQRLAEIARAALTVPEPTVKLNPEDKSFVNLPTWVWLEGVGRPRRSVTATIPGVMSVTVVATLKGITIDPGAGSDRAEVRQDGCGASGKPYVKGGQFTCGVRYLRASLDQPRTSYRLTVTSEWPVEIAGQAAQAQLAPVRVQTTRDVQVGEIQSNVKP</sequence>
<reference evidence="1 2" key="1">
    <citation type="submission" date="2016-10" db="EMBL/GenBank/DDBJ databases">
        <authorList>
            <person name="de Groot N.N."/>
        </authorList>
    </citation>
    <scope>NUCLEOTIDE SEQUENCE [LARGE SCALE GENOMIC DNA]</scope>
    <source>
        <strain evidence="1 2">DSM 43357</strain>
    </source>
</reference>
<gene>
    <name evidence="1" type="ORF">SAMN05660976_04008</name>
</gene>